<keyword evidence="2" id="KW-1185">Reference proteome</keyword>
<reference evidence="1" key="1">
    <citation type="submission" date="2021-06" db="EMBL/GenBank/DDBJ databases">
        <authorList>
            <person name="Kallberg Y."/>
            <person name="Tangrot J."/>
            <person name="Rosling A."/>
        </authorList>
    </citation>
    <scope>NUCLEOTIDE SEQUENCE</scope>
    <source>
        <strain evidence="1">AZ414A</strain>
    </source>
</reference>
<evidence type="ECO:0000313" key="1">
    <source>
        <dbReference type="EMBL" id="CAG8628588.1"/>
    </source>
</evidence>
<comment type="caution">
    <text evidence="1">The sequence shown here is derived from an EMBL/GenBank/DDBJ whole genome shotgun (WGS) entry which is preliminary data.</text>
</comment>
<feature type="non-terminal residue" evidence="1">
    <location>
        <position position="1"/>
    </location>
</feature>
<sequence length="93" mass="10507">MTHPGFHHPISNDPGIAIIYTSLWDVLITITMRALKGLEDIIGLSITDCRRSDKGLKFSSPEEMPGCIPDTVNNFTYIYELYQKADPKYDQTS</sequence>
<dbReference type="EMBL" id="CAJVPK010003558">
    <property type="protein sequence ID" value="CAG8628588.1"/>
    <property type="molecule type" value="Genomic_DNA"/>
</dbReference>
<protein>
    <submittedName>
        <fullName evidence="1">8519_t:CDS:1</fullName>
    </submittedName>
</protein>
<dbReference type="Proteomes" id="UP000789706">
    <property type="component" value="Unassembled WGS sequence"/>
</dbReference>
<dbReference type="OrthoDB" id="2309723at2759"/>
<dbReference type="AlphaFoldDB" id="A0A9N9GVQ0"/>
<proteinExistence type="predicted"/>
<name>A0A9N9GVQ0_9GLOM</name>
<gene>
    <name evidence="1" type="ORF">DEBURN_LOCUS10676</name>
</gene>
<evidence type="ECO:0000313" key="2">
    <source>
        <dbReference type="Proteomes" id="UP000789706"/>
    </source>
</evidence>
<dbReference type="Gene3D" id="3.40.30.10">
    <property type="entry name" value="Glutaredoxin"/>
    <property type="match status" value="1"/>
</dbReference>
<organism evidence="1 2">
    <name type="scientific">Diversispora eburnea</name>
    <dbReference type="NCBI Taxonomy" id="1213867"/>
    <lineage>
        <taxon>Eukaryota</taxon>
        <taxon>Fungi</taxon>
        <taxon>Fungi incertae sedis</taxon>
        <taxon>Mucoromycota</taxon>
        <taxon>Glomeromycotina</taxon>
        <taxon>Glomeromycetes</taxon>
        <taxon>Diversisporales</taxon>
        <taxon>Diversisporaceae</taxon>
        <taxon>Diversispora</taxon>
    </lineage>
</organism>
<accession>A0A9N9GVQ0</accession>